<comment type="caution">
    <text evidence="3">The sequence shown here is derived from an EMBL/GenBank/DDBJ whole genome shotgun (WGS) entry which is preliminary data.</text>
</comment>
<proteinExistence type="predicted"/>
<dbReference type="FunFam" id="2.30.29.30:FF:000723">
    <property type="entry name" value="RAN binding protein 1"/>
    <property type="match status" value="1"/>
</dbReference>
<dbReference type="AlphaFoldDB" id="A0A132NR53"/>
<dbReference type="InterPro" id="IPR045255">
    <property type="entry name" value="RanBP1-like"/>
</dbReference>
<feature type="domain" description="RanBD1" evidence="2">
    <location>
        <begin position="1"/>
        <end position="127"/>
    </location>
</feature>
<dbReference type="GO" id="GO:0005096">
    <property type="term" value="F:GTPase activator activity"/>
    <property type="evidence" value="ECO:0007669"/>
    <property type="project" value="TreeGrafter"/>
</dbReference>
<evidence type="ECO:0000313" key="4">
    <source>
        <dbReference type="Proteomes" id="UP000070089"/>
    </source>
</evidence>
<dbReference type="GO" id="GO:0005737">
    <property type="term" value="C:cytoplasm"/>
    <property type="evidence" value="ECO:0007669"/>
    <property type="project" value="TreeGrafter"/>
</dbReference>
<gene>
    <name evidence="3" type="ORF">QR46_3515</name>
</gene>
<name>A0A132NR53_GIAIN</name>
<dbReference type="OrthoDB" id="2357150at2759"/>
<accession>A0A132NR53</accession>
<dbReference type="PANTHER" id="PTHR23138">
    <property type="entry name" value="RAN BINDING PROTEIN"/>
    <property type="match status" value="1"/>
</dbReference>
<dbReference type="PROSITE" id="PS50196">
    <property type="entry name" value="RANBD1"/>
    <property type="match status" value="1"/>
</dbReference>
<dbReference type="Pfam" id="PF00638">
    <property type="entry name" value="Ran_BP1"/>
    <property type="match status" value="1"/>
</dbReference>
<reference evidence="3 4" key="1">
    <citation type="journal article" date="2015" name="Mol. Biochem. Parasitol.">
        <title>Identification of polymorphic genes for use in assemblage B genotyping assays through comparative genomics of multiple assemblage B Giardia duodenalis isolates.</title>
        <authorList>
            <person name="Wielinga C."/>
            <person name="Thompson R.C."/>
            <person name="Monis P."/>
            <person name="Ryan U."/>
        </authorList>
    </citation>
    <scope>NUCLEOTIDE SEQUENCE [LARGE SCALE GENOMIC DNA]</scope>
    <source>
        <strain evidence="3 4">BAH15c1</strain>
    </source>
</reference>
<dbReference type="SMART" id="SM00160">
    <property type="entry name" value="RanBD"/>
    <property type="match status" value="1"/>
</dbReference>
<dbReference type="VEuPathDB" id="GiardiaDB:QR46_3515"/>
<feature type="region of interest" description="Disordered" evidence="1">
    <location>
        <begin position="132"/>
        <end position="169"/>
    </location>
</feature>
<dbReference type="CDD" id="cd00835">
    <property type="entry name" value="RanBD_family"/>
    <property type="match status" value="1"/>
</dbReference>
<protein>
    <submittedName>
        <fullName evidence="3">RAN binding protein 1/ Small GTPase</fullName>
    </submittedName>
</protein>
<organism evidence="3 4">
    <name type="scientific">Giardia duodenalis assemblage B</name>
    <dbReference type="NCBI Taxonomy" id="1394984"/>
    <lineage>
        <taxon>Eukaryota</taxon>
        <taxon>Metamonada</taxon>
        <taxon>Diplomonadida</taxon>
        <taxon>Hexamitidae</taxon>
        <taxon>Giardiinae</taxon>
        <taxon>Giardia</taxon>
    </lineage>
</organism>
<dbReference type="Gene3D" id="2.30.29.30">
    <property type="entry name" value="Pleckstrin-homology domain (PH domain)/Phosphotyrosine-binding domain (PTB)"/>
    <property type="match status" value="1"/>
</dbReference>
<evidence type="ECO:0000313" key="3">
    <source>
        <dbReference type="EMBL" id="KWX12497.1"/>
    </source>
</evidence>
<evidence type="ECO:0000259" key="2">
    <source>
        <dbReference type="PROSITE" id="PS50196"/>
    </source>
</evidence>
<evidence type="ECO:0000256" key="1">
    <source>
        <dbReference type="SAM" id="MobiDB-lite"/>
    </source>
</evidence>
<sequence length="169" mass="19213">MHLMTSEPTQEVTKCSSDERDYFRIRAKVYRFADDEWKERGQGEVLIAENTKEKKYRLLLHRDQTLKCAVNLPLIEGVAVKPLGNSDKAVTVAGLDFSDNEKKQTVFAVKFTEAWMCKNFQTAVEHALAGKELNEADLIKKPDPEKPKEDKPTEPKASEKDVEEAGDKE</sequence>
<dbReference type="SUPFAM" id="SSF50729">
    <property type="entry name" value="PH domain-like"/>
    <property type="match status" value="1"/>
</dbReference>
<dbReference type="InterPro" id="IPR000156">
    <property type="entry name" value="Ran_bind_dom"/>
</dbReference>
<dbReference type="EMBL" id="JXTI01000114">
    <property type="protein sequence ID" value="KWX12497.1"/>
    <property type="molecule type" value="Genomic_DNA"/>
</dbReference>
<dbReference type="Proteomes" id="UP000070089">
    <property type="component" value="Unassembled WGS sequence"/>
</dbReference>
<dbReference type="InterPro" id="IPR011993">
    <property type="entry name" value="PH-like_dom_sf"/>
</dbReference>
<dbReference type="PANTHER" id="PTHR23138:SF87">
    <property type="entry name" value="E3 SUMO-PROTEIN LIGASE RANBP2"/>
    <property type="match status" value="1"/>
</dbReference>
<dbReference type="GO" id="GO:0005643">
    <property type="term" value="C:nuclear pore"/>
    <property type="evidence" value="ECO:0007669"/>
    <property type="project" value="TreeGrafter"/>
</dbReference>